<sequence length="468" mass="50641">MDNQQLDSYLRLQTSADKLTAFIAFIRITDEFACTADELELFVRSKGVVHGLRTDVLDGISRNPLAYCREQTIIAQGQSPSPGKDGMIRFVFDMDNDERRPAEGEDGKIDFKQVNQLKNVKRGQLIAELVEPSAGPPGRTVTGEEIPPKYGKRAHFKVGKNVVQGGDGSALYAAIDGLITLTDKVKINVFPVYEVNGDVDYRVGNIDFVGTVVIRGNVLSGFRVKASGDIRIIGGVEGAELESDGSIEITGGIMAGNKGYVRAQNNIRCSFIQDGIVIAGADVLVSQSIMHSQVKAGHSVICSGAKGLIVGGIVQAGETVLARTIGNPMSTNTVVEAGVNPQLRDELMELRTSLRQSVDSLDKTEKALVILDQMAAAGQLSPDRLAMRIKLNATKRQTVATIDECKDRMLKIEKQLEDSGRSKVDVSGTIYGGVKIVIGRYTKFVKDSAQRVSFRLMEGDIALAPYHP</sequence>
<name>A0A2R5F1J0_9BACL</name>
<evidence type="ECO:0000313" key="3">
    <source>
        <dbReference type="Proteomes" id="UP000245202"/>
    </source>
</evidence>
<dbReference type="InterPro" id="IPR046866">
    <property type="entry name" value="FapA_N"/>
</dbReference>
<dbReference type="PANTHER" id="PTHR38032:SF1">
    <property type="entry name" value="RNA-BINDING PROTEIN KHPB N-TERMINAL DOMAIN-CONTAINING PROTEIN"/>
    <property type="match status" value="1"/>
</dbReference>
<dbReference type="Proteomes" id="UP000245202">
    <property type="component" value="Unassembled WGS sequence"/>
</dbReference>
<dbReference type="Pfam" id="PF20250">
    <property type="entry name" value="FapA_N"/>
    <property type="match status" value="1"/>
</dbReference>
<proteinExistence type="predicted"/>
<accession>A0A2R5F1J0</accession>
<keyword evidence="3" id="KW-1185">Reference proteome</keyword>
<organism evidence="2 3">
    <name type="scientific">Paenibacillus agaridevorans</name>
    <dbReference type="NCBI Taxonomy" id="171404"/>
    <lineage>
        <taxon>Bacteria</taxon>
        <taxon>Bacillati</taxon>
        <taxon>Bacillota</taxon>
        <taxon>Bacilli</taxon>
        <taxon>Bacillales</taxon>
        <taxon>Paenibacillaceae</taxon>
        <taxon>Paenibacillus</taxon>
    </lineage>
</organism>
<dbReference type="InterPro" id="IPR046865">
    <property type="entry name" value="FapA_b_solenoid"/>
</dbReference>
<protein>
    <submittedName>
        <fullName evidence="2">Polymerase</fullName>
    </submittedName>
</protein>
<feature type="domain" description="Flagellar Assembly Protein A N-terminal region" evidence="1">
    <location>
        <begin position="11"/>
        <end position="182"/>
    </location>
</feature>
<dbReference type="PANTHER" id="PTHR38032">
    <property type="entry name" value="POLYMERASE-RELATED"/>
    <property type="match status" value="1"/>
</dbReference>
<dbReference type="Pfam" id="PF03961">
    <property type="entry name" value="FapA"/>
    <property type="match status" value="1"/>
</dbReference>
<evidence type="ECO:0000259" key="1">
    <source>
        <dbReference type="Pfam" id="PF20250"/>
    </source>
</evidence>
<gene>
    <name evidence="2" type="ORF">PAT3040_04278</name>
</gene>
<dbReference type="EMBL" id="BDQX01000243">
    <property type="protein sequence ID" value="GBG09621.1"/>
    <property type="molecule type" value="Genomic_DNA"/>
</dbReference>
<comment type="caution">
    <text evidence="2">The sequence shown here is derived from an EMBL/GenBank/DDBJ whole genome shotgun (WGS) entry which is preliminary data.</text>
</comment>
<evidence type="ECO:0000313" key="2">
    <source>
        <dbReference type="EMBL" id="GBG09621.1"/>
    </source>
</evidence>
<reference evidence="2 3" key="1">
    <citation type="submission" date="2017-08" db="EMBL/GenBank/DDBJ databases">
        <title>Substantial Increase in Enzyme Production by Combined Drug-Resistance Mutations in Paenibacillus agaridevorans.</title>
        <authorList>
            <person name="Tanaka Y."/>
            <person name="Funane K."/>
            <person name="Hosaka T."/>
            <person name="Shiwa Y."/>
            <person name="Fujita N."/>
            <person name="Miyazaki T."/>
            <person name="Yoshikawa H."/>
            <person name="Murakami K."/>
            <person name="Kasahara K."/>
            <person name="Inaoka T."/>
            <person name="Hiraga Y."/>
            <person name="Ochi K."/>
        </authorList>
    </citation>
    <scope>NUCLEOTIDE SEQUENCE [LARGE SCALE GENOMIC DNA]</scope>
    <source>
        <strain evidence="2 3">T-3040</strain>
    </source>
</reference>
<dbReference type="RefSeq" id="WP_108994314.1">
    <property type="nucleotide sequence ID" value="NZ_BDQX01000243.1"/>
</dbReference>
<dbReference type="AlphaFoldDB" id="A0A2R5F1J0"/>
<dbReference type="InterPro" id="IPR005646">
    <property type="entry name" value="FapA"/>
</dbReference>